<dbReference type="eggNOG" id="COG4625">
    <property type="taxonomic scope" value="Bacteria"/>
</dbReference>
<proteinExistence type="predicted"/>
<name>T1ZD20_STRIT</name>
<dbReference type="HOGENOM" id="CLU_1229319_0_0_9"/>
<evidence type="ECO:0000313" key="2">
    <source>
        <dbReference type="Proteomes" id="UP000016233"/>
    </source>
</evidence>
<dbReference type="KEGG" id="sib:SIR_0194"/>
<sequence length="275" mass="30697">MEGDTYTRSRLLTRGALEVGSFFVGAGELRTAVSGSQIGSRISKVKGLSQLTDWSALTKRAGQLTGNAFDQLRHLKEGRSFLYEALGQIKRENRLAAAIGTVRQDFSRHPARVHLGKVAEKAEDVARVVDKVEDATKVNSTWEIYKEYDASKANKWWKVEMGYDNAPYTPKTTVKEIILTKDTNFVRVYDGKISGQYGGWLMRESDIAELTAEQIKDKFALPATPRYKTDVKIPSGTKLRTGEVNPLEGWGRGGGTQYDLMGQRIGEFTNERLLP</sequence>
<dbReference type="Proteomes" id="UP000016233">
    <property type="component" value="Chromosome"/>
</dbReference>
<organism evidence="1 2">
    <name type="scientific">Streptococcus intermedius B196</name>
    <dbReference type="NCBI Taxonomy" id="862967"/>
    <lineage>
        <taxon>Bacteria</taxon>
        <taxon>Bacillati</taxon>
        <taxon>Bacillota</taxon>
        <taxon>Bacilli</taxon>
        <taxon>Lactobacillales</taxon>
        <taxon>Streptococcaceae</taxon>
        <taxon>Streptococcus</taxon>
        <taxon>Streptococcus anginosus group</taxon>
    </lineage>
</organism>
<dbReference type="PATRIC" id="fig|862967.3.peg.178"/>
<dbReference type="EMBL" id="CP003857">
    <property type="protein sequence ID" value="AGU75586.1"/>
    <property type="molecule type" value="Genomic_DNA"/>
</dbReference>
<gene>
    <name evidence="1" type="ORF">SIR_0194</name>
</gene>
<keyword evidence="2" id="KW-1185">Reference proteome</keyword>
<evidence type="ECO:0008006" key="3">
    <source>
        <dbReference type="Google" id="ProtNLM"/>
    </source>
</evidence>
<reference evidence="1 2" key="1">
    <citation type="journal article" date="2013" name="BMC Genomics">
        <title>Phylogenetic relationship and virulence inference of Streptococcus Anginosus Group: curated annotation and whole-genome comparative analysis support distinct species designation.</title>
        <authorList>
            <person name="Olson A.B."/>
            <person name="Kent H."/>
            <person name="Sibley C.D."/>
            <person name="Grinwis M.E."/>
            <person name="Mabon P."/>
            <person name="Ouellette C."/>
            <person name="Tyson S."/>
            <person name="Graham M."/>
            <person name="Tyler S.D."/>
            <person name="Van Domselaar G."/>
            <person name="Surette M.G."/>
            <person name="Corbett C.R."/>
        </authorList>
    </citation>
    <scope>NUCLEOTIDE SEQUENCE [LARGE SCALE GENOMIC DNA]</scope>
    <source>
        <strain evidence="1 2">B196</strain>
    </source>
</reference>
<protein>
    <recommendedName>
        <fullName evidence="3">Pre-toxin TG domain-containing protein</fullName>
    </recommendedName>
</protein>
<dbReference type="AlphaFoldDB" id="T1ZD20"/>
<evidence type="ECO:0000313" key="1">
    <source>
        <dbReference type="EMBL" id="AGU75586.1"/>
    </source>
</evidence>
<accession>T1ZD20</accession>